<dbReference type="Pfam" id="PF00691">
    <property type="entry name" value="OmpA"/>
    <property type="match status" value="1"/>
</dbReference>
<dbReference type="CDD" id="cd07185">
    <property type="entry name" value="OmpA_C-like"/>
    <property type="match status" value="1"/>
</dbReference>
<dbReference type="InterPro" id="IPR039567">
    <property type="entry name" value="Gly-zipper"/>
</dbReference>
<dbReference type="InterPro" id="IPR036737">
    <property type="entry name" value="OmpA-like_sf"/>
</dbReference>
<keyword evidence="3" id="KW-0998">Cell outer membrane</keyword>
<gene>
    <name evidence="7" type="ORF">F7D73_00850</name>
</gene>
<keyword evidence="5" id="KW-0732">Signal</keyword>
<proteinExistence type="predicted"/>
<evidence type="ECO:0000256" key="3">
    <source>
        <dbReference type="ARBA" id="ARBA00023237"/>
    </source>
</evidence>
<name>A0A6G1TW49_9BACT</name>
<evidence type="ECO:0000259" key="6">
    <source>
        <dbReference type="PROSITE" id="PS51123"/>
    </source>
</evidence>
<dbReference type="PANTHER" id="PTHR30329">
    <property type="entry name" value="STATOR ELEMENT OF FLAGELLAR MOTOR COMPLEX"/>
    <property type="match status" value="1"/>
</dbReference>
<reference evidence="7 8" key="1">
    <citation type="submission" date="2019-09" db="EMBL/GenBank/DDBJ databases">
        <title>Distinct polysaccharide growth profiles of human intestinal Prevotella copri isolates.</title>
        <authorList>
            <person name="Fehlner-Peach H."/>
            <person name="Magnabosco C."/>
            <person name="Raghavan V."/>
            <person name="Scher J.U."/>
            <person name="Tett A."/>
            <person name="Cox L.M."/>
            <person name="Gottsegen C."/>
            <person name="Watters A."/>
            <person name="Wiltshire- Gordon J.D."/>
            <person name="Segata N."/>
            <person name="Bonneau R."/>
            <person name="Littman D.R."/>
        </authorList>
    </citation>
    <scope>NUCLEOTIDE SEQUENCE [LARGE SCALE GENOMIC DNA]</scope>
    <source>
        <strain evidence="8">iA622</strain>
    </source>
</reference>
<evidence type="ECO:0000313" key="7">
    <source>
        <dbReference type="EMBL" id="MQN79532.1"/>
    </source>
</evidence>
<dbReference type="PRINTS" id="PR01021">
    <property type="entry name" value="OMPADOMAIN"/>
</dbReference>
<dbReference type="Proteomes" id="UP000480425">
    <property type="component" value="Unassembled WGS sequence"/>
</dbReference>
<dbReference type="Gene3D" id="3.30.1330.60">
    <property type="entry name" value="OmpA-like domain"/>
    <property type="match status" value="1"/>
</dbReference>
<dbReference type="Pfam" id="PF13488">
    <property type="entry name" value="Gly-zipper_Omp"/>
    <property type="match status" value="1"/>
</dbReference>
<dbReference type="OrthoDB" id="9782229at2"/>
<protein>
    <submittedName>
        <fullName evidence="7">OmpA family protein</fullName>
    </submittedName>
</protein>
<dbReference type="PROSITE" id="PS51123">
    <property type="entry name" value="OMPA_2"/>
    <property type="match status" value="1"/>
</dbReference>
<dbReference type="PANTHER" id="PTHR30329:SF21">
    <property type="entry name" value="LIPOPROTEIN YIAD-RELATED"/>
    <property type="match status" value="1"/>
</dbReference>
<organism evidence="7 8">
    <name type="scientific">Segatella copri</name>
    <dbReference type="NCBI Taxonomy" id="165179"/>
    <lineage>
        <taxon>Bacteria</taxon>
        <taxon>Pseudomonadati</taxon>
        <taxon>Bacteroidota</taxon>
        <taxon>Bacteroidia</taxon>
        <taxon>Bacteroidales</taxon>
        <taxon>Prevotellaceae</taxon>
        <taxon>Segatella</taxon>
    </lineage>
</organism>
<evidence type="ECO:0000256" key="4">
    <source>
        <dbReference type="PROSITE-ProRule" id="PRU00473"/>
    </source>
</evidence>
<comment type="subcellular location">
    <subcellularLocation>
        <location evidence="1">Cell outer membrane</location>
    </subcellularLocation>
</comment>
<dbReference type="AlphaFoldDB" id="A0A6G1TW49"/>
<dbReference type="InterPro" id="IPR006665">
    <property type="entry name" value="OmpA-like"/>
</dbReference>
<evidence type="ECO:0000313" key="8">
    <source>
        <dbReference type="Proteomes" id="UP000480425"/>
    </source>
</evidence>
<keyword evidence="2 4" id="KW-0472">Membrane</keyword>
<dbReference type="RefSeq" id="WP_153121856.1">
    <property type="nucleotide sequence ID" value="NZ_CP152352.1"/>
</dbReference>
<evidence type="ECO:0000256" key="2">
    <source>
        <dbReference type="ARBA" id="ARBA00023136"/>
    </source>
</evidence>
<sequence>MKKMNFTVVALSALLVLGSCGTSQKTGTAAGAGAGAALGAIVGGLLNNSHRGTGAAVGAAIGAAVGGTAGNLIGKHMDKVKAEAEQVKNAQVETVTDANGLAAVKVTFDSGILFQTNKYVLNANAKNDLASFATVLKNNTDCEVSIQGYTDSTGNDGINLPLSENRAKSVYNYLMSCGVKNSQIKSVQGFGSSNPVADNSTAAGRQANRRVEVYMYASQAMVNAANNGTLK</sequence>
<dbReference type="InterPro" id="IPR050330">
    <property type="entry name" value="Bact_OuterMem_StrucFunc"/>
</dbReference>
<dbReference type="PROSITE" id="PS51257">
    <property type="entry name" value="PROKAR_LIPOPROTEIN"/>
    <property type="match status" value="1"/>
</dbReference>
<comment type="caution">
    <text evidence="7">The sequence shown here is derived from an EMBL/GenBank/DDBJ whole genome shotgun (WGS) entry which is preliminary data.</text>
</comment>
<dbReference type="InterPro" id="IPR006664">
    <property type="entry name" value="OMP_bac"/>
</dbReference>
<feature type="signal peptide" evidence="5">
    <location>
        <begin position="1"/>
        <end position="25"/>
    </location>
</feature>
<accession>A0A6G1TW49</accession>
<dbReference type="GO" id="GO:0009279">
    <property type="term" value="C:cell outer membrane"/>
    <property type="evidence" value="ECO:0007669"/>
    <property type="project" value="UniProtKB-SubCell"/>
</dbReference>
<feature type="domain" description="OmpA-like" evidence="6">
    <location>
        <begin position="101"/>
        <end position="219"/>
    </location>
</feature>
<dbReference type="EMBL" id="VZCB01000006">
    <property type="protein sequence ID" value="MQN79532.1"/>
    <property type="molecule type" value="Genomic_DNA"/>
</dbReference>
<evidence type="ECO:0000256" key="1">
    <source>
        <dbReference type="ARBA" id="ARBA00004442"/>
    </source>
</evidence>
<feature type="chain" id="PRO_5026325549" evidence="5">
    <location>
        <begin position="26"/>
        <end position="231"/>
    </location>
</feature>
<evidence type="ECO:0000256" key="5">
    <source>
        <dbReference type="SAM" id="SignalP"/>
    </source>
</evidence>
<dbReference type="SUPFAM" id="SSF103088">
    <property type="entry name" value="OmpA-like"/>
    <property type="match status" value="1"/>
</dbReference>